<dbReference type="SUPFAM" id="SSF53335">
    <property type="entry name" value="S-adenosyl-L-methionine-dependent methyltransferases"/>
    <property type="match status" value="1"/>
</dbReference>
<accession>A0ABV3ZIC2</accession>
<reference evidence="2 3" key="1">
    <citation type="submission" date="2023-07" db="EMBL/GenBank/DDBJ databases">
        <authorList>
            <person name="Lian W.-H."/>
        </authorList>
    </citation>
    <scope>NUCLEOTIDE SEQUENCE [LARGE SCALE GENOMIC DNA]</scope>
    <source>
        <strain evidence="2 3">SYSU DXS3180</strain>
    </source>
</reference>
<dbReference type="EMBL" id="JAULBC010000003">
    <property type="protein sequence ID" value="MEX6688159.1"/>
    <property type="molecule type" value="Genomic_DNA"/>
</dbReference>
<protein>
    <submittedName>
        <fullName evidence="2">Glycosyltransferase</fullName>
        <ecNumber evidence="2">2.4.-.-</ecNumber>
    </submittedName>
</protein>
<evidence type="ECO:0000313" key="2">
    <source>
        <dbReference type="EMBL" id="MEX6688159.1"/>
    </source>
</evidence>
<comment type="caution">
    <text evidence="2">The sequence shown here is derived from an EMBL/GenBank/DDBJ whole genome shotgun (WGS) entry which is preliminary data.</text>
</comment>
<dbReference type="Gene3D" id="3.90.550.10">
    <property type="entry name" value="Spore Coat Polysaccharide Biosynthesis Protein SpsA, Chain A"/>
    <property type="match status" value="1"/>
</dbReference>
<keyword evidence="2" id="KW-0328">Glycosyltransferase</keyword>
<dbReference type="InterPro" id="IPR029044">
    <property type="entry name" value="Nucleotide-diphossugar_trans"/>
</dbReference>
<proteinExistence type="predicted"/>
<sequence>MSAMRVPLVSCIMPTYNRREFIPHAIRYFLRQDYENKELIVIDDGQDNIQDLIPDLPCIRYYRLPQKITLGAKLNLACRYAAGDIIANWDDDDWYAPWRLQYQIKSLLDNNTQVCGINTLLYFDLGSKAGYQYIYPSNQRVWLLGSSLCFTKTLWAKNQFADINVGMDGLFVWNTPAEKVSVLSQYDFSVHMIHRDNVSPKNTSGAWWHPYSTDKIKRIMSDDWQYYTNGHITYPSAPDYGLQLTKYKKELPAIKNVYACLVHEQPDCILDLVENLHYNDPESTILLYNGGTNSNLVPENFPLRKYNAVRHPAPRPVKHGYLHDFALRSMQYMLEGLDNDILTIVDSDQLSIKPGYTVFMSSFFSNLDGRAGMLSSNPLRVDRNNKTNNVALQAFREFDLWKPLLAQFEGGEDHFVHWTFWPSTVFTKDACKDLLQLFNTNATLQEIMRHTKIWASEEVILPTLVKLLGYDICANPCSYNLVRYRQDVHTDELNKAFLKPDMYWVHPVPRSTHDPIRKFIRGKFNEYVTETERQPITMQHADVGYDIQAALDKMRNTQGWLSESEARLLANCCIHSLQNADQLQYIVETGCYHGKSTVLLGTIVKDLFPNARIASVDPHDGKLGAVDQGLKKYPPSLNEFKKNILGAGLTEIVEVIQERAANVQWQQPISLLFIDGLHDYQNVSSDFSHFAPFLIKDGYVAFHDYAGYFPGVTTFVDELLSGGKYCKVQKNDSLIVLMKK</sequence>
<dbReference type="SUPFAM" id="SSF53448">
    <property type="entry name" value="Nucleotide-diphospho-sugar transferases"/>
    <property type="match status" value="1"/>
</dbReference>
<dbReference type="PANTHER" id="PTHR22916">
    <property type="entry name" value="GLYCOSYLTRANSFERASE"/>
    <property type="match status" value="1"/>
</dbReference>
<dbReference type="Pfam" id="PF00535">
    <property type="entry name" value="Glycos_transf_2"/>
    <property type="match status" value="1"/>
</dbReference>
<evidence type="ECO:0000259" key="1">
    <source>
        <dbReference type="Pfam" id="PF00535"/>
    </source>
</evidence>
<name>A0ABV3ZIC2_9BACT</name>
<dbReference type="Gene3D" id="3.40.50.150">
    <property type="entry name" value="Vaccinia Virus protein VP39"/>
    <property type="match status" value="1"/>
</dbReference>
<evidence type="ECO:0000313" key="3">
    <source>
        <dbReference type="Proteomes" id="UP001560573"/>
    </source>
</evidence>
<keyword evidence="3" id="KW-1185">Reference proteome</keyword>
<keyword evidence="2" id="KW-0808">Transferase</keyword>
<dbReference type="PANTHER" id="PTHR22916:SF3">
    <property type="entry name" value="UDP-GLCNAC:BETAGAL BETA-1,3-N-ACETYLGLUCOSAMINYLTRANSFERASE-LIKE PROTEIN 1"/>
    <property type="match status" value="1"/>
</dbReference>
<dbReference type="RefSeq" id="WP_369329567.1">
    <property type="nucleotide sequence ID" value="NZ_JAULBC010000003.1"/>
</dbReference>
<dbReference type="Pfam" id="PF13578">
    <property type="entry name" value="Methyltransf_24"/>
    <property type="match status" value="1"/>
</dbReference>
<feature type="domain" description="Glycosyltransferase 2-like" evidence="1">
    <location>
        <begin position="10"/>
        <end position="128"/>
    </location>
</feature>
<dbReference type="GO" id="GO:0016757">
    <property type="term" value="F:glycosyltransferase activity"/>
    <property type="evidence" value="ECO:0007669"/>
    <property type="project" value="UniProtKB-KW"/>
</dbReference>
<dbReference type="CDD" id="cd00761">
    <property type="entry name" value="Glyco_tranf_GTA_type"/>
    <property type="match status" value="1"/>
</dbReference>
<dbReference type="Proteomes" id="UP001560573">
    <property type="component" value="Unassembled WGS sequence"/>
</dbReference>
<dbReference type="InterPro" id="IPR001173">
    <property type="entry name" value="Glyco_trans_2-like"/>
</dbReference>
<gene>
    <name evidence="2" type="ORF">QTN47_11670</name>
</gene>
<organism evidence="2 3">
    <name type="scientific">Danxiaibacter flavus</name>
    <dbReference type="NCBI Taxonomy" id="3049108"/>
    <lineage>
        <taxon>Bacteria</taxon>
        <taxon>Pseudomonadati</taxon>
        <taxon>Bacteroidota</taxon>
        <taxon>Chitinophagia</taxon>
        <taxon>Chitinophagales</taxon>
        <taxon>Chitinophagaceae</taxon>
        <taxon>Danxiaibacter</taxon>
    </lineage>
</organism>
<dbReference type="InterPro" id="IPR029063">
    <property type="entry name" value="SAM-dependent_MTases_sf"/>
</dbReference>
<dbReference type="EC" id="2.4.-.-" evidence="2"/>